<evidence type="ECO:0000256" key="3">
    <source>
        <dbReference type="ARBA" id="ARBA00022787"/>
    </source>
</evidence>
<keyword evidence="11" id="KW-1185">Reference proteome</keyword>
<comment type="subcellular location">
    <subcellularLocation>
        <location evidence="9">Mitochondrion outer membrane</location>
        <topology evidence="9">Single-pass type IV membrane protein</topology>
    </subcellularLocation>
    <subcellularLocation>
        <location evidence="9">Peroxisome</location>
    </subcellularLocation>
</comment>
<dbReference type="GO" id="GO:0090141">
    <property type="term" value="P:positive regulation of mitochondrial fission"/>
    <property type="evidence" value="ECO:0007669"/>
    <property type="project" value="UniProtKB-UniRule"/>
</dbReference>
<dbReference type="GeneID" id="103064653"/>
<feature type="domain" description="Mff-like" evidence="10">
    <location>
        <begin position="231"/>
        <end position="296"/>
    </location>
</feature>
<dbReference type="AlphaFoldDB" id="A0A9F5JC85"/>
<proteinExistence type="inferred from homology"/>
<comment type="function">
    <text evidence="9">Plays a role in mitochondrial and peroxisomal fission. Promotes the recruitment and association of the fission mediator dynamin-related protein 1 (DNM1L) to the mitochondrial surface.</text>
</comment>
<keyword evidence="5" id="KW-0175">Coiled coil</keyword>
<gene>
    <name evidence="12" type="primary">FATE1</name>
</gene>
<evidence type="ECO:0000256" key="1">
    <source>
        <dbReference type="ARBA" id="ARBA00009806"/>
    </source>
</evidence>
<keyword evidence="4 9" id="KW-1133">Transmembrane helix</keyword>
<evidence type="ECO:0000256" key="7">
    <source>
        <dbReference type="ARBA" id="ARBA00023136"/>
    </source>
</evidence>
<comment type="similarity">
    <text evidence="1 9">Belongs to the Tango11 family.</text>
</comment>
<keyword evidence="8 9" id="KW-0576">Peroxisome</keyword>
<feature type="transmembrane region" description="Helical" evidence="9">
    <location>
        <begin position="276"/>
        <end position="294"/>
    </location>
</feature>
<evidence type="ECO:0000256" key="4">
    <source>
        <dbReference type="ARBA" id="ARBA00022989"/>
    </source>
</evidence>
<evidence type="ECO:0000256" key="8">
    <source>
        <dbReference type="ARBA" id="ARBA00023140"/>
    </source>
</evidence>
<dbReference type="GO" id="GO:0005777">
    <property type="term" value="C:peroxisome"/>
    <property type="evidence" value="ECO:0007669"/>
    <property type="project" value="UniProtKB-SubCell"/>
</dbReference>
<dbReference type="InterPro" id="IPR039433">
    <property type="entry name" value="Mff-like_dom"/>
</dbReference>
<keyword evidence="2 9" id="KW-0812">Transmembrane</keyword>
<dbReference type="InterPro" id="IPR008518">
    <property type="entry name" value="Mff/Tango-11"/>
</dbReference>
<dbReference type="GO" id="GO:0000266">
    <property type="term" value="P:mitochondrial fission"/>
    <property type="evidence" value="ECO:0007669"/>
    <property type="project" value="UniProtKB-UniRule"/>
</dbReference>
<name>A0A9F5JC85_PYTBI</name>
<protein>
    <recommendedName>
        <fullName evidence="9">Mitochondrial fission factor</fullName>
    </recommendedName>
</protein>
<dbReference type="Pfam" id="PF05644">
    <property type="entry name" value="Miff"/>
    <property type="match status" value="2"/>
</dbReference>
<dbReference type="CTD" id="89885"/>
<evidence type="ECO:0000259" key="10">
    <source>
        <dbReference type="Pfam" id="PF05644"/>
    </source>
</evidence>
<reference evidence="12" key="1">
    <citation type="submission" date="2025-08" db="UniProtKB">
        <authorList>
            <consortium name="RefSeq"/>
        </authorList>
    </citation>
    <scope>IDENTIFICATION</scope>
    <source>
        <tissue evidence="12">Liver</tissue>
    </source>
</reference>
<dbReference type="Proteomes" id="UP000695026">
    <property type="component" value="Unplaced"/>
</dbReference>
<dbReference type="PANTHER" id="PTHR16501">
    <property type="entry name" value="TRANSPORT AND GOLGI ORGANIZATION PROTEIN 11"/>
    <property type="match status" value="1"/>
</dbReference>
<evidence type="ECO:0000256" key="9">
    <source>
        <dbReference type="RuleBase" id="RU368040"/>
    </source>
</evidence>
<sequence length="296" mass="33913">MSSPVPTTLAPALERSNRCAARKAFWQPLPLQDTDERAMCSARLDKANREAAFSEAVSRLMRVPSRLKVAVDDLPLDPTQDFPPFFWMQVPERLLPAEVKAVTFQPLAQRHCPFADGLFLEPATHKVSGQHTFLSFASQPGPQKNKPLTFLDTTWGQRMPVETPQVAMERIRQRQGRLEPSTLPPCPRFPVFSGESRIYSWRNVLQALHFLGLQLLQLLWKPRRVQISSREMNLVSDGSPEESGTPEIMAMRQLSNISGQLRVLEEQSVSWRQKELFIYSMLVSACLFNMWLWLRR</sequence>
<keyword evidence="7 9" id="KW-0472">Membrane</keyword>
<organism evidence="11 12">
    <name type="scientific">Python bivittatus</name>
    <name type="common">Burmese python</name>
    <name type="synonym">Python molurus bivittatus</name>
    <dbReference type="NCBI Taxonomy" id="176946"/>
    <lineage>
        <taxon>Eukaryota</taxon>
        <taxon>Metazoa</taxon>
        <taxon>Chordata</taxon>
        <taxon>Craniata</taxon>
        <taxon>Vertebrata</taxon>
        <taxon>Euteleostomi</taxon>
        <taxon>Lepidosauria</taxon>
        <taxon>Squamata</taxon>
        <taxon>Bifurcata</taxon>
        <taxon>Unidentata</taxon>
        <taxon>Episquamata</taxon>
        <taxon>Toxicofera</taxon>
        <taxon>Serpentes</taxon>
        <taxon>Henophidia</taxon>
        <taxon>Pythonidae</taxon>
        <taxon>Python</taxon>
    </lineage>
</organism>
<evidence type="ECO:0000313" key="11">
    <source>
        <dbReference type="Proteomes" id="UP000695026"/>
    </source>
</evidence>
<keyword evidence="6 9" id="KW-0496">Mitochondrion</keyword>
<evidence type="ECO:0000313" key="12">
    <source>
        <dbReference type="RefSeq" id="XP_025032324.1"/>
    </source>
</evidence>
<dbReference type="GO" id="GO:0005741">
    <property type="term" value="C:mitochondrial outer membrane"/>
    <property type="evidence" value="ECO:0007669"/>
    <property type="project" value="UniProtKB-SubCell"/>
</dbReference>
<evidence type="ECO:0000256" key="6">
    <source>
        <dbReference type="ARBA" id="ARBA00023128"/>
    </source>
</evidence>
<dbReference type="GO" id="GO:0006626">
    <property type="term" value="P:protein targeting to mitochondrion"/>
    <property type="evidence" value="ECO:0007669"/>
    <property type="project" value="TreeGrafter"/>
</dbReference>
<dbReference type="GO" id="GO:0090314">
    <property type="term" value="P:positive regulation of protein targeting to membrane"/>
    <property type="evidence" value="ECO:0007669"/>
    <property type="project" value="UniProtKB-UniRule"/>
</dbReference>
<accession>A0A9F5JC85</accession>
<evidence type="ECO:0000256" key="2">
    <source>
        <dbReference type="ARBA" id="ARBA00022692"/>
    </source>
</evidence>
<keyword evidence="3 9" id="KW-1000">Mitochondrion outer membrane</keyword>
<feature type="domain" description="Mff-like" evidence="10">
    <location>
        <begin position="44"/>
        <end position="95"/>
    </location>
</feature>
<dbReference type="PANTHER" id="PTHR16501:SF16">
    <property type="entry name" value="MITOCHONDRIAL FISSION FACTOR"/>
    <property type="match status" value="1"/>
</dbReference>
<evidence type="ECO:0000256" key="5">
    <source>
        <dbReference type="ARBA" id="ARBA00023054"/>
    </source>
</evidence>
<dbReference type="RefSeq" id="XP_025032324.1">
    <property type="nucleotide sequence ID" value="XM_025176556.1"/>
</dbReference>